<dbReference type="Proteomes" id="UP000606786">
    <property type="component" value="Unassembled WGS sequence"/>
</dbReference>
<evidence type="ECO:0000313" key="1">
    <source>
        <dbReference type="EMBL" id="CAD7005624.1"/>
    </source>
</evidence>
<reference evidence="1" key="1">
    <citation type="submission" date="2020-11" db="EMBL/GenBank/DDBJ databases">
        <authorList>
            <person name="Whitehead M."/>
        </authorList>
    </citation>
    <scope>NUCLEOTIDE SEQUENCE</scope>
    <source>
        <strain evidence="1">EGII</strain>
    </source>
</reference>
<accession>A0A811V3X4</accession>
<dbReference type="EMBL" id="CAJHJT010000034">
    <property type="protein sequence ID" value="CAD7005624.1"/>
    <property type="molecule type" value="Genomic_DNA"/>
</dbReference>
<protein>
    <submittedName>
        <fullName evidence="1">(Mediterranean fruit fly) hypothetical protein</fullName>
    </submittedName>
</protein>
<comment type="caution">
    <text evidence="1">The sequence shown here is derived from an EMBL/GenBank/DDBJ whole genome shotgun (WGS) entry which is preliminary data.</text>
</comment>
<evidence type="ECO:0000313" key="2">
    <source>
        <dbReference type="Proteomes" id="UP000606786"/>
    </source>
</evidence>
<organism evidence="1 2">
    <name type="scientific">Ceratitis capitata</name>
    <name type="common">Mediterranean fruit fly</name>
    <name type="synonym">Tephritis capitata</name>
    <dbReference type="NCBI Taxonomy" id="7213"/>
    <lineage>
        <taxon>Eukaryota</taxon>
        <taxon>Metazoa</taxon>
        <taxon>Ecdysozoa</taxon>
        <taxon>Arthropoda</taxon>
        <taxon>Hexapoda</taxon>
        <taxon>Insecta</taxon>
        <taxon>Pterygota</taxon>
        <taxon>Neoptera</taxon>
        <taxon>Endopterygota</taxon>
        <taxon>Diptera</taxon>
        <taxon>Brachycera</taxon>
        <taxon>Muscomorpha</taxon>
        <taxon>Tephritoidea</taxon>
        <taxon>Tephritidae</taxon>
        <taxon>Ceratitis</taxon>
        <taxon>Ceratitis</taxon>
    </lineage>
</organism>
<proteinExistence type="predicted"/>
<sequence>MVAQIRTPSKLKSIKKRGSNADELCLEEYTVPAEKSVEHFTNVDLARLRDVDSLKLRLETLELKPEGCKPLETLQRKTQPIFTVECQLSLELLHHMPRNEMFNIMQFESDNYTPQTQRTHFGQETQRAINLKPIADELERLNSGGSSDIVAFSHFGRIHFNVWLREPNTCSNELYGLGVFELSELYNGDVSLARCKRIAIQRRANKNVIIKIVHIINVNFDCTPTRGGTDRRGNSRAHHAE</sequence>
<gene>
    <name evidence="1" type="ORF">CCAP1982_LOCUS13982</name>
</gene>
<keyword evidence="2" id="KW-1185">Reference proteome</keyword>
<name>A0A811V3X4_CERCA</name>
<dbReference type="AlphaFoldDB" id="A0A811V3X4"/>
<dbReference type="OrthoDB" id="79771at2759"/>